<protein>
    <submittedName>
        <fullName evidence="1">Uncharacterized protein</fullName>
    </submittedName>
</protein>
<proteinExistence type="predicted"/>
<evidence type="ECO:0000313" key="1">
    <source>
        <dbReference type="EMBL" id="AYD68704.1"/>
    </source>
</evidence>
<geneLocation type="plasmid" evidence="1">
    <name>pHSJD-312</name>
</geneLocation>
<keyword evidence="1" id="KW-0614">Plasmid</keyword>
<sequence length="309" mass="37602">MGDITIKERDLECLKLLNEYGSVKRKYLHKFYELKDPKNKYSNQYKYARINRLKEEQYIEENNKMFTLGNEGRIYLKLLGEKIHYKNYLRMEKRRFLAEIHELLYSFKNFKKRLGRSQIQNGKYIKDGTEFIKLFYGKVIGNNDKEYFVYKIKRNSNNFYIKKVINEINDLMIENVIIFFENEDNLRYYKSIDIQKKFIKKEILMSLKEDSFKVLNLISDDMLNNENIFDLLKSNINIKFINNYLYINNIITFNFLENDFVKEELVNYFIQEQTIDSCYILCFEHQRDKVKNEFKNAKIVSLDINSIYK</sequence>
<organism evidence="1">
    <name type="scientific">Clostridioides difficile</name>
    <name type="common">Peptoclostridium difficile</name>
    <dbReference type="NCBI Taxonomy" id="1496"/>
    <lineage>
        <taxon>Bacteria</taxon>
        <taxon>Bacillati</taxon>
        <taxon>Bacillota</taxon>
        <taxon>Clostridia</taxon>
        <taxon>Peptostreptococcales</taxon>
        <taxon>Peptostreptococcaceae</taxon>
        <taxon>Clostridioides</taxon>
    </lineage>
</organism>
<name>A0A386JC00_CLODI</name>
<reference evidence="1" key="1">
    <citation type="journal article" date="2018" name="Sci. Rep.">
        <title>Novel Clade C-I Clostridium difficile strains escape diagnostic tests, differ in pathogenicity potential and carry toxins on extrachromosomal elements.</title>
        <authorList>
            <person name="Ramirez-Vargas G."/>
            <person name="Lopez-Urena D."/>
            <person name="Badilla A."/>
            <person name="Orozco-Aguilar J."/>
            <person name="Murillo T."/>
            <person name="Rojas P."/>
            <person name="Riedel T."/>
            <person name="Overmann J."/>
            <person name="Gonzalez G."/>
            <person name="Chaves-Olarte E."/>
            <person name="Quesada-Gomez C."/>
            <person name="Rodriguez C."/>
        </authorList>
    </citation>
    <scope>NUCLEOTIDE SEQUENCE</scope>
    <source>
        <strain evidence="1">HSJD-312</strain>
        <plasmid evidence="1">pHSJD-312</plasmid>
    </source>
</reference>
<dbReference type="AlphaFoldDB" id="A0A386JC00"/>
<dbReference type="EMBL" id="MG973074">
    <property type="protein sequence ID" value="AYD68704.1"/>
    <property type="molecule type" value="Genomic_DNA"/>
</dbReference>
<accession>A0A386JC00</accession>
<gene>
    <name evidence="1" type="ORF">pHSJD-312_00083</name>
</gene>